<dbReference type="CDD" id="cd06811">
    <property type="entry name" value="PLPDE_III_yhfX_like"/>
    <property type="match status" value="1"/>
</dbReference>
<dbReference type="InterPro" id="IPR029066">
    <property type="entry name" value="PLP-binding_barrel"/>
</dbReference>
<dbReference type="Pfam" id="PF01168">
    <property type="entry name" value="Ala_racemase_N"/>
    <property type="match status" value="1"/>
</dbReference>
<dbReference type="RefSeq" id="WP_136006756.1">
    <property type="nucleotide sequence ID" value="NZ_SRYR01000003.1"/>
</dbReference>
<dbReference type="PANTHER" id="PTHR30511:SF3">
    <property type="entry name" value="LYSINE RACEMASE"/>
    <property type="match status" value="1"/>
</dbReference>
<dbReference type="InterPro" id="IPR001608">
    <property type="entry name" value="Ala_racemase_N"/>
</dbReference>
<dbReference type="Proteomes" id="UP000306888">
    <property type="component" value="Unassembled WGS sequence"/>
</dbReference>
<name>A0A4S2DN27_9CLOT</name>
<dbReference type="AlphaFoldDB" id="A0A4S2DN27"/>
<accession>A0A4S2DN27</accession>
<feature type="domain" description="Alanine racemase N-terminal" evidence="4">
    <location>
        <begin position="33"/>
        <end position="265"/>
    </location>
</feature>
<evidence type="ECO:0000256" key="1">
    <source>
        <dbReference type="ARBA" id="ARBA00001933"/>
    </source>
</evidence>
<gene>
    <name evidence="6" type="ORF">E5347_09450</name>
</gene>
<keyword evidence="3" id="KW-0413">Isomerase</keyword>
<dbReference type="Gene3D" id="2.40.37.30">
    <property type="match status" value="2"/>
</dbReference>
<dbReference type="GO" id="GO:0030170">
    <property type="term" value="F:pyridoxal phosphate binding"/>
    <property type="evidence" value="ECO:0007669"/>
    <property type="project" value="TreeGrafter"/>
</dbReference>
<protein>
    <submittedName>
        <fullName evidence="6">YhfX family PLP-dependent enzyme</fullName>
    </submittedName>
</protein>
<proteinExistence type="predicted"/>
<dbReference type="EMBL" id="SRYR01000003">
    <property type="protein sequence ID" value="TGY42434.1"/>
    <property type="molecule type" value="Genomic_DNA"/>
</dbReference>
<evidence type="ECO:0000259" key="4">
    <source>
        <dbReference type="Pfam" id="PF01168"/>
    </source>
</evidence>
<evidence type="ECO:0000259" key="5">
    <source>
        <dbReference type="Pfam" id="PF21279"/>
    </source>
</evidence>
<dbReference type="Pfam" id="PF21279">
    <property type="entry name" value="YhfX-like_C"/>
    <property type="match status" value="1"/>
</dbReference>
<comment type="caution">
    <text evidence="6">The sequence shown here is derived from an EMBL/GenBank/DDBJ whole genome shotgun (WGS) entry which is preliminary data.</text>
</comment>
<dbReference type="SUPFAM" id="SSF51419">
    <property type="entry name" value="PLP-binding barrel"/>
    <property type="match status" value="1"/>
</dbReference>
<keyword evidence="7" id="KW-1185">Reference proteome</keyword>
<dbReference type="GO" id="GO:0008784">
    <property type="term" value="F:alanine racemase activity"/>
    <property type="evidence" value="ECO:0007669"/>
    <property type="project" value="TreeGrafter"/>
</dbReference>
<dbReference type="OrthoDB" id="3189402at2"/>
<organism evidence="6 7">
    <name type="scientific">Clostridium sartagoforme</name>
    <dbReference type="NCBI Taxonomy" id="84031"/>
    <lineage>
        <taxon>Bacteria</taxon>
        <taxon>Bacillati</taxon>
        <taxon>Bacillota</taxon>
        <taxon>Clostridia</taxon>
        <taxon>Eubacteriales</taxon>
        <taxon>Clostridiaceae</taxon>
        <taxon>Clostridium</taxon>
    </lineage>
</organism>
<sequence length="388" mass="43587">MFLEKTVERNKELVQAAFKLHKEGLILPDTYVVDLDTLVDNARKIKEEADKYGIKLYFMTKQIGRNPVISKEFMKLGYDGAVVVDFKEAEVMINNDIKIGHVGHLVQIPKALVEKVVKSKPDYITVYTIEKAKEINEACEKLGIKQNIMLRVLGENDNLYSGQYGGFKLEELKEIGRELLKLKNLNIAGIASFPCFLYDEASNEIKRTRNIDTIKEAKTILEKEFDIKIEQLNMPSATCVNSIKKISEEGGTHGEPGHGLTGTTPYHKANDAEEIPAMVYVTEVSHNLLDKGYCYGGGHYRRSHVENALVGESIENYKMVKVTPPTDESIDYHFELSENCNVSDTVVMAFRTQIFVTRSNVALVKGINKGEPEIIGVYDSQGIETKAI</sequence>
<comment type="cofactor">
    <cofactor evidence="1">
        <name>pyridoxal 5'-phosphate</name>
        <dbReference type="ChEBI" id="CHEBI:597326"/>
    </cofactor>
</comment>
<evidence type="ECO:0000256" key="2">
    <source>
        <dbReference type="ARBA" id="ARBA00022898"/>
    </source>
</evidence>
<evidence type="ECO:0000256" key="3">
    <source>
        <dbReference type="ARBA" id="ARBA00023235"/>
    </source>
</evidence>
<dbReference type="PANTHER" id="PTHR30511">
    <property type="entry name" value="ALANINE RACEMASE"/>
    <property type="match status" value="1"/>
</dbReference>
<dbReference type="InterPro" id="IPR048449">
    <property type="entry name" value="YhfX-like_C"/>
</dbReference>
<reference evidence="6 7" key="1">
    <citation type="submission" date="2019-04" db="EMBL/GenBank/DDBJ databases">
        <title>Microbes associate with the intestines of laboratory mice.</title>
        <authorList>
            <person name="Navarre W."/>
            <person name="Wong E."/>
            <person name="Huang K."/>
            <person name="Tropini C."/>
            <person name="Ng K."/>
            <person name="Yu B."/>
        </authorList>
    </citation>
    <scope>NUCLEOTIDE SEQUENCE [LARGE SCALE GENOMIC DNA]</scope>
    <source>
        <strain evidence="6 7">NM50_B9-20</strain>
    </source>
</reference>
<dbReference type="InterPro" id="IPR000821">
    <property type="entry name" value="Ala_racemase"/>
</dbReference>
<evidence type="ECO:0000313" key="7">
    <source>
        <dbReference type="Proteomes" id="UP000306888"/>
    </source>
</evidence>
<feature type="domain" description="YhfX-like C-terminal" evidence="5">
    <location>
        <begin position="279"/>
        <end position="374"/>
    </location>
</feature>
<evidence type="ECO:0000313" key="6">
    <source>
        <dbReference type="EMBL" id="TGY42434.1"/>
    </source>
</evidence>
<keyword evidence="2" id="KW-0663">Pyridoxal phosphate</keyword>
<dbReference type="GO" id="GO:0005829">
    <property type="term" value="C:cytosol"/>
    <property type="evidence" value="ECO:0007669"/>
    <property type="project" value="TreeGrafter"/>
</dbReference>